<evidence type="ECO:0000313" key="3">
    <source>
        <dbReference type="EMBL" id="GLR62725.1"/>
    </source>
</evidence>
<protein>
    <recommendedName>
        <fullName evidence="2">DUF2202 domain-containing protein</fullName>
    </recommendedName>
</protein>
<dbReference type="RefSeq" id="WP_027850152.1">
    <property type="nucleotide sequence ID" value="NZ_BSOR01000001.1"/>
</dbReference>
<reference evidence="4" key="1">
    <citation type="journal article" date="2019" name="Int. J. Syst. Evol. Microbiol.">
        <title>The Global Catalogue of Microorganisms (GCM) 10K type strain sequencing project: providing services to taxonomists for standard genome sequencing and annotation.</title>
        <authorList>
            <consortium name="The Broad Institute Genomics Platform"/>
            <consortium name="The Broad Institute Genome Sequencing Center for Infectious Disease"/>
            <person name="Wu L."/>
            <person name="Ma J."/>
        </authorList>
    </citation>
    <scope>NUCLEOTIDE SEQUENCE [LARGE SCALE GENOMIC DNA]</scope>
    <source>
        <strain evidence="4">NBRC 100033</strain>
    </source>
</reference>
<dbReference type="InterPro" id="IPR019243">
    <property type="entry name" value="DUF2202"/>
</dbReference>
<dbReference type="InterPro" id="IPR012347">
    <property type="entry name" value="Ferritin-like"/>
</dbReference>
<organism evidence="3 4">
    <name type="scientific">Marinospirillum insulare</name>
    <dbReference type="NCBI Taxonomy" id="217169"/>
    <lineage>
        <taxon>Bacteria</taxon>
        <taxon>Pseudomonadati</taxon>
        <taxon>Pseudomonadota</taxon>
        <taxon>Gammaproteobacteria</taxon>
        <taxon>Oceanospirillales</taxon>
        <taxon>Oceanospirillaceae</taxon>
        <taxon>Marinospirillum</taxon>
    </lineage>
</organism>
<feature type="domain" description="DUF2202" evidence="2">
    <location>
        <begin position="19"/>
        <end position="137"/>
    </location>
</feature>
<comment type="caution">
    <text evidence="3">The sequence shown here is derived from an EMBL/GenBank/DDBJ whole genome shotgun (WGS) entry which is preliminary data.</text>
</comment>
<dbReference type="EMBL" id="BSOR01000001">
    <property type="protein sequence ID" value="GLR62725.1"/>
    <property type="molecule type" value="Genomic_DNA"/>
</dbReference>
<accession>A0ABQ5ZRF2</accession>
<dbReference type="SUPFAM" id="SSF47240">
    <property type="entry name" value="Ferritin-like"/>
    <property type="match status" value="1"/>
</dbReference>
<evidence type="ECO:0000256" key="1">
    <source>
        <dbReference type="SAM" id="MobiDB-lite"/>
    </source>
</evidence>
<sequence length="160" mass="17855">MPNLSETEINALHEALDDEYKAWSTYDQVLNDFGEVRPFSNIRDAEGRHIEALKRLFVRYGVPIPDNPYPRKIASFTSLQEACEAGVEDEIANAELYERLFAATERGDILMVLENLQRASQERHLPAFQRCVEGRGLSGRGKGTGRGKGQSKGRGCGKGQ</sequence>
<gene>
    <name evidence="3" type="ORF">GCM10007878_01600</name>
</gene>
<evidence type="ECO:0000259" key="2">
    <source>
        <dbReference type="Pfam" id="PF09968"/>
    </source>
</evidence>
<proteinExistence type="predicted"/>
<dbReference type="InterPro" id="IPR009078">
    <property type="entry name" value="Ferritin-like_SF"/>
</dbReference>
<dbReference type="CDD" id="cd01048">
    <property type="entry name" value="Ferritin_like_AB2"/>
    <property type="match status" value="1"/>
</dbReference>
<dbReference type="Gene3D" id="1.20.1260.10">
    <property type="match status" value="1"/>
</dbReference>
<keyword evidence="4" id="KW-1185">Reference proteome</keyword>
<evidence type="ECO:0000313" key="4">
    <source>
        <dbReference type="Proteomes" id="UP001156682"/>
    </source>
</evidence>
<name>A0ABQ5ZRF2_9GAMM</name>
<dbReference type="Proteomes" id="UP001156682">
    <property type="component" value="Unassembled WGS sequence"/>
</dbReference>
<feature type="region of interest" description="Disordered" evidence="1">
    <location>
        <begin position="136"/>
        <end position="160"/>
    </location>
</feature>
<dbReference type="Pfam" id="PF09968">
    <property type="entry name" value="DUF2202"/>
    <property type="match status" value="1"/>
</dbReference>